<proteinExistence type="predicted"/>
<dbReference type="Proteomes" id="UP000077202">
    <property type="component" value="Unassembled WGS sequence"/>
</dbReference>
<dbReference type="EMBL" id="LVLJ01000203">
    <property type="protein sequence ID" value="OAE35284.1"/>
    <property type="molecule type" value="Genomic_DNA"/>
</dbReference>
<accession>A0A176WR27</accession>
<evidence type="ECO:0000313" key="1">
    <source>
        <dbReference type="EMBL" id="OAE35284.1"/>
    </source>
</evidence>
<sequence length="133" mass="14487">MGGSNENGPGEERARDVLGVLGRGSIHLISVVTLTECKGEWRRMGSRDESDTNPRRRERSLFRGLQKMQAIKGTTGIIIISPDRGGPTGGLLEDAGEDLLLDPFAIFVVHQAVRHGRSEFAIFQIPPRPEVAG</sequence>
<comment type="caution">
    <text evidence="1">The sequence shown here is derived from an EMBL/GenBank/DDBJ whole genome shotgun (WGS) entry which is preliminary data.</text>
</comment>
<gene>
    <name evidence="1" type="ORF">AXG93_392s1330</name>
</gene>
<protein>
    <submittedName>
        <fullName evidence="1">Uncharacterized protein</fullName>
    </submittedName>
</protein>
<keyword evidence="2" id="KW-1185">Reference proteome</keyword>
<organism evidence="1 2">
    <name type="scientific">Marchantia polymorpha subsp. ruderalis</name>
    <dbReference type="NCBI Taxonomy" id="1480154"/>
    <lineage>
        <taxon>Eukaryota</taxon>
        <taxon>Viridiplantae</taxon>
        <taxon>Streptophyta</taxon>
        <taxon>Embryophyta</taxon>
        <taxon>Marchantiophyta</taxon>
        <taxon>Marchantiopsida</taxon>
        <taxon>Marchantiidae</taxon>
        <taxon>Marchantiales</taxon>
        <taxon>Marchantiaceae</taxon>
        <taxon>Marchantia</taxon>
    </lineage>
</organism>
<dbReference type="AlphaFoldDB" id="A0A176WR27"/>
<evidence type="ECO:0000313" key="2">
    <source>
        <dbReference type="Proteomes" id="UP000077202"/>
    </source>
</evidence>
<name>A0A176WR27_MARPO</name>
<reference evidence="1" key="1">
    <citation type="submission" date="2016-03" db="EMBL/GenBank/DDBJ databases">
        <title>Mechanisms controlling the formation of the plant cell surface in tip-growing cells are functionally conserved among land plants.</title>
        <authorList>
            <person name="Honkanen S."/>
            <person name="Jones V.A."/>
            <person name="Morieri G."/>
            <person name="Champion C."/>
            <person name="Hetherington A.J."/>
            <person name="Kelly S."/>
            <person name="Saint-Marcoux D."/>
            <person name="Proust H."/>
            <person name="Prescott H."/>
            <person name="Dolan L."/>
        </authorList>
    </citation>
    <scope>NUCLEOTIDE SEQUENCE [LARGE SCALE GENOMIC DNA]</scope>
    <source>
        <tissue evidence="1">Whole gametophyte</tissue>
    </source>
</reference>